<dbReference type="PANTHER" id="PTHR42957:SF1">
    <property type="entry name" value="HELICASE MJ1565-RELATED"/>
    <property type="match status" value="1"/>
</dbReference>
<dbReference type="InterPro" id="IPR027417">
    <property type="entry name" value="P-loop_NTPase"/>
</dbReference>
<reference evidence="1 2" key="1">
    <citation type="journal article" date="2019" name="Nat. Ecol. Evol.">
        <title>Megaphylogeny resolves global patterns of mushroom evolution.</title>
        <authorList>
            <person name="Varga T."/>
            <person name="Krizsan K."/>
            <person name="Foldi C."/>
            <person name="Dima B."/>
            <person name="Sanchez-Garcia M."/>
            <person name="Sanchez-Ramirez S."/>
            <person name="Szollosi G.J."/>
            <person name="Szarkandi J.G."/>
            <person name="Papp V."/>
            <person name="Albert L."/>
            <person name="Andreopoulos W."/>
            <person name="Angelini C."/>
            <person name="Antonin V."/>
            <person name="Barry K.W."/>
            <person name="Bougher N.L."/>
            <person name="Buchanan P."/>
            <person name="Buyck B."/>
            <person name="Bense V."/>
            <person name="Catcheside P."/>
            <person name="Chovatia M."/>
            <person name="Cooper J."/>
            <person name="Damon W."/>
            <person name="Desjardin D."/>
            <person name="Finy P."/>
            <person name="Geml J."/>
            <person name="Haridas S."/>
            <person name="Hughes K."/>
            <person name="Justo A."/>
            <person name="Karasinski D."/>
            <person name="Kautmanova I."/>
            <person name="Kiss B."/>
            <person name="Kocsube S."/>
            <person name="Kotiranta H."/>
            <person name="LaButti K.M."/>
            <person name="Lechner B.E."/>
            <person name="Liimatainen K."/>
            <person name="Lipzen A."/>
            <person name="Lukacs Z."/>
            <person name="Mihaltcheva S."/>
            <person name="Morgado L.N."/>
            <person name="Niskanen T."/>
            <person name="Noordeloos M.E."/>
            <person name="Ohm R.A."/>
            <person name="Ortiz-Santana B."/>
            <person name="Ovrebo C."/>
            <person name="Racz N."/>
            <person name="Riley R."/>
            <person name="Savchenko A."/>
            <person name="Shiryaev A."/>
            <person name="Soop K."/>
            <person name="Spirin V."/>
            <person name="Szebenyi C."/>
            <person name="Tomsovsky M."/>
            <person name="Tulloss R.E."/>
            <person name="Uehling J."/>
            <person name="Grigoriev I.V."/>
            <person name="Vagvolgyi C."/>
            <person name="Papp T."/>
            <person name="Martin F.M."/>
            <person name="Miettinen O."/>
            <person name="Hibbett D.S."/>
            <person name="Nagy L.G."/>
        </authorList>
    </citation>
    <scope>NUCLEOTIDE SEQUENCE [LARGE SCALE GENOMIC DNA]</scope>
    <source>
        <strain evidence="1 2">OMC1185</strain>
    </source>
</reference>
<evidence type="ECO:0000313" key="1">
    <source>
        <dbReference type="EMBL" id="TFK55842.1"/>
    </source>
</evidence>
<keyword evidence="2" id="KW-1185">Reference proteome</keyword>
<organism evidence="1 2">
    <name type="scientific">Heliocybe sulcata</name>
    <dbReference type="NCBI Taxonomy" id="5364"/>
    <lineage>
        <taxon>Eukaryota</taxon>
        <taxon>Fungi</taxon>
        <taxon>Dikarya</taxon>
        <taxon>Basidiomycota</taxon>
        <taxon>Agaricomycotina</taxon>
        <taxon>Agaricomycetes</taxon>
        <taxon>Gloeophyllales</taxon>
        <taxon>Gloeophyllaceae</taxon>
        <taxon>Heliocybe</taxon>
    </lineage>
</organism>
<dbReference type="AlphaFoldDB" id="A0A5C3NER4"/>
<dbReference type="Gene3D" id="3.40.50.300">
    <property type="entry name" value="P-loop containing nucleotide triphosphate hydrolases"/>
    <property type="match status" value="1"/>
</dbReference>
<sequence length="501" mass="54113">MPGMVDITEYLHNGTNGVAKGISGSQFSMSASHKACPIEFDLLDDTFAQIVVDEHEHELSTAPIFTRDAYVQAGFDKAKTQYGVLGGIQSVSSCGSSEIPGDPRLYFNTNAPFSTVVCGVQGSGKSHTVSVMLENMFVPGYPQIGSLEKELSGLVLHFGDGGMNSRPCEAAWLGVSKVPGVKPPPVRVFVAKSSLNTMQAIYRPLGTNITVQPLLFKQSDLDAEAFLSMMAVESSDSAPLYVQTILSILRDLGENFTVQGFNSKLDEHKQKWNPAQKAGFEQRMALMNTFTGTNKQVKGLGSLFAKGQLTVIDLSSPFIDPASACGIFEIAVRMFLRVNVGTGKVLVVDEAHKYLSVNNGSSSLTNALSTLIREQRHLAMRVIISTQEPTVVPPVLLDLCTVAVLHRFSSPAWWEHIVKHVSADFAGGRVFDKIVRLRTGEAIVLAPSGLGSFSAAGRSTGPSDEQANPKVLDQFGRRYIVMKTRKRITADGGASVLTLKR</sequence>
<evidence type="ECO:0008006" key="3">
    <source>
        <dbReference type="Google" id="ProtNLM"/>
    </source>
</evidence>
<proteinExistence type="predicted"/>
<evidence type="ECO:0000313" key="2">
    <source>
        <dbReference type="Proteomes" id="UP000305948"/>
    </source>
</evidence>
<dbReference type="PANTHER" id="PTHR42957">
    <property type="entry name" value="HELICASE MJ1565-RELATED"/>
    <property type="match status" value="1"/>
</dbReference>
<name>A0A5C3NER4_9AGAM</name>
<dbReference type="InterPro" id="IPR008571">
    <property type="entry name" value="HerA-like"/>
</dbReference>
<accession>A0A5C3NER4</accession>
<dbReference type="OrthoDB" id="2316594at2759"/>
<gene>
    <name evidence="1" type="ORF">OE88DRAFT_1731482</name>
</gene>
<dbReference type="STRING" id="5364.A0A5C3NER4"/>
<dbReference type="SUPFAM" id="SSF52540">
    <property type="entry name" value="P-loop containing nucleoside triphosphate hydrolases"/>
    <property type="match status" value="1"/>
</dbReference>
<dbReference type="Proteomes" id="UP000305948">
    <property type="component" value="Unassembled WGS sequence"/>
</dbReference>
<dbReference type="EMBL" id="ML213504">
    <property type="protein sequence ID" value="TFK55842.1"/>
    <property type="molecule type" value="Genomic_DNA"/>
</dbReference>
<protein>
    <recommendedName>
        <fullName evidence="3">Zona occludens toxin N-terminal domain-containing protein</fullName>
    </recommendedName>
</protein>